<protein>
    <submittedName>
        <fullName evidence="2">Uncharacterized protein</fullName>
    </submittedName>
</protein>
<comment type="caution">
    <text evidence="2">The sequence shown here is derived from an EMBL/GenBank/DDBJ whole genome shotgun (WGS) entry which is preliminary data.</text>
</comment>
<proteinExistence type="predicted"/>
<organism evidence="2 3">
    <name type="scientific">Caerostris extrusa</name>
    <name type="common">Bark spider</name>
    <name type="synonym">Caerostris bankana</name>
    <dbReference type="NCBI Taxonomy" id="172846"/>
    <lineage>
        <taxon>Eukaryota</taxon>
        <taxon>Metazoa</taxon>
        <taxon>Ecdysozoa</taxon>
        <taxon>Arthropoda</taxon>
        <taxon>Chelicerata</taxon>
        <taxon>Arachnida</taxon>
        <taxon>Araneae</taxon>
        <taxon>Araneomorphae</taxon>
        <taxon>Entelegynae</taxon>
        <taxon>Araneoidea</taxon>
        <taxon>Araneidae</taxon>
        <taxon>Caerostris</taxon>
    </lineage>
</organism>
<evidence type="ECO:0000256" key="1">
    <source>
        <dbReference type="SAM" id="MobiDB-lite"/>
    </source>
</evidence>
<dbReference type="Proteomes" id="UP001054945">
    <property type="component" value="Unassembled WGS sequence"/>
</dbReference>
<evidence type="ECO:0000313" key="2">
    <source>
        <dbReference type="EMBL" id="GIY01141.1"/>
    </source>
</evidence>
<gene>
    <name evidence="2" type="ORF">CEXT_238711</name>
</gene>
<feature type="region of interest" description="Disordered" evidence="1">
    <location>
        <begin position="82"/>
        <end position="112"/>
    </location>
</feature>
<dbReference type="AlphaFoldDB" id="A0AAV4PW59"/>
<dbReference type="EMBL" id="BPLR01005269">
    <property type="protein sequence ID" value="GIY01141.1"/>
    <property type="molecule type" value="Genomic_DNA"/>
</dbReference>
<sequence>MKRQPPREEQQQQQKVNEVQSLVARCCNLLNLRHQHQVWKKTLQHYFKPSVKWKLMKTPTEITKVKNKLERTFRKKLKRSKEMIMKKKINQKTALQKKRKENEEKKKQMKEE</sequence>
<evidence type="ECO:0000313" key="3">
    <source>
        <dbReference type="Proteomes" id="UP001054945"/>
    </source>
</evidence>
<feature type="compositionally biased region" description="Basic and acidic residues" evidence="1">
    <location>
        <begin position="100"/>
        <end position="112"/>
    </location>
</feature>
<keyword evidence="3" id="KW-1185">Reference proteome</keyword>
<reference evidence="2 3" key="1">
    <citation type="submission" date="2021-06" db="EMBL/GenBank/DDBJ databases">
        <title>Caerostris extrusa draft genome.</title>
        <authorList>
            <person name="Kono N."/>
            <person name="Arakawa K."/>
        </authorList>
    </citation>
    <scope>NUCLEOTIDE SEQUENCE [LARGE SCALE GENOMIC DNA]</scope>
</reference>
<accession>A0AAV4PW59</accession>
<feature type="compositionally biased region" description="Basic residues" evidence="1">
    <location>
        <begin position="86"/>
        <end position="99"/>
    </location>
</feature>
<name>A0AAV4PW59_CAEEX</name>